<dbReference type="Proteomes" id="UP000188551">
    <property type="component" value="Unassembled WGS sequence"/>
</dbReference>
<dbReference type="AlphaFoldDB" id="M2PKA2"/>
<protein>
    <recommendedName>
        <fullName evidence="2">NB-ARC domain-containing protein</fullName>
    </recommendedName>
</protein>
<dbReference type="PANTHER" id="PTHR47691">
    <property type="entry name" value="REGULATOR-RELATED"/>
    <property type="match status" value="1"/>
</dbReference>
<dbReference type="PANTHER" id="PTHR47691:SF3">
    <property type="entry name" value="HTH-TYPE TRANSCRIPTIONAL REGULATOR RV0890C-RELATED"/>
    <property type="match status" value="1"/>
</dbReference>
<organism evidence="3 5">
    <name type="scientific">Amycolatopsis azurea DSM 43854</name>
    <dbReference type="NCBI Taxonomy" id="1238180"/>
    <lineage>
        <taxon>Bacteria</taxon>
        <taxon>Bacillati</taxon>
        <taxon>Actinomycetota</taxon>
        <taxon>Actinomycetes</taxon>
        <taxon>Pseudonocardiales</taxon>
        <taxon>Pseudonocardiaceae</taxon>
        <taxon>Amycolatopsis</taxon>
    </lineage>
</organism>
<dbReference type="PATRIC" id="fig|1238180.3.peg.5396"/>
<dbReference type="SUPFAM" id="SSF52540">
    <property type="entry name" value="P-loop containing nucleoside triphosphate hydrolases"/>
    <property type="match status" value="1"/>
</dbReference>
<dbReference type="RefSeq" id="WP_005162081.1">
    <property type="nucleotide sequence ID" value="NZ_ANMG01000053.1"/>
</dbReference>
<gene>
    <name evidence="4" type="ORF">B0293_06075</name>
    <name evidence="3" type="ORF">C791_5480</name>
</gene>
<reference evidence="4 6" key="2">
    <citation type="submission" date="2017-02" db="EMBL/GenBank/DDBJ databases">
        <title>Amycolatopsis azurea DSM 43854 draft genome.</title>
        <authorList>
            <person name="Mayilraj S."/>
        </authorList>
    </citation>
    <scope>NUCLEOTIDE SEQUENCE [LARGE SCALE GENOMIC DNA]</scope>
    <source>
        <strain evidence="4 6">DSM 43854</strain>
    </source>
</reference>
<name>M2PKA2_9PSEU</name>
<dbReference type="Gene3D" id="3.40.50.300">
    <property type="entry name" value="P-loop containing nucleotide triphosphate hydrolases"/>
    <property type="match status" value="1"/>
</dbReference>
<dbReference type="Pfam" id="PF13424">
    <property type="entry name" value="TPR_12"/>
    <property type="match status" value="2"/>
</dbReference>
<dbReference type="InterPro" id="IPR002182">
    <property type="entry name" value="NB-ARC"/>
</dbReference>
<dbReference type="EMBL" id="MUXN01000003">
    <property type="protein sequence ID" value="OOC07703.1"/>
    <property type="molecule type" value="Genomic_DNA"/>
</dbReference>
<sequence>MNADAYPPDPVVVPRQLPFPPPWLVGREKETAVLTDTLNLRADPASVVVVEGPGGVGKTTLALHWAHQHLDRFPDGQLYTDLGGFDRPSDSPSTVSVLHSFLGAFGVAPAALPSDERSAAALYRSVLAGKRALIVLDNAADLTQVAPLLPGSHSCALLVTSRTNMAGLRLRGATSLRLDALSKREARDLLAHQVGKGRVLDEPEAADVLLAYSAGLPLAVSLLAARSASRPGLPLSVTADELRGSDGHLDTFDAGDGSADLRTVLSWSYRGLGIDEAGGFRLLGLLPLPEFDEAAVASLLALGASRTTALLRSLDLKSLLRQHSPKRYRMHDLVHRYAGELAERLDPTAELVSARRRMVDFYLHTALHADRSLYPHRSRPDPPVPEIGVKALEFAGETAALGWFAAEHRTLLAMQRLAAAEDLPTRVWWFARVLDTYQHRQGLIHDNVETSRLGVDAAQHLGSPVMSVLAQRQLGRACTRAGELDEALKWLTRALATASGDEEQAHTHHDLARVHARRADRENSLRHAEQALELYRRAGNQVGEAHALNAVARHYADLGDHERAHRYATIALSLHERHDNGSGMAVTLDNLGSIARDAGHPQEAERSYLQALELSLRQDNVFFAAEVSEHLAEAQFSHGRLGEAARYFKRTYELYVAQHRLPDAERIRGRLAGLSF</sequence>
<dbReference type="EMBL" id="ANMG01000053">
    <property type="protein sequence ID" value="EMD24898.1"/>
    <property type="molecule type" value="Genomic_DNA"/>
</dbReference>
<evidence type="ECO:0000256" key="1">
    <source>
        <dbReference type="SAM" id="MobiDB-lite"/>
    </source>
</evidence>
<evidence type="ECO:0000313" key="3">
    <source>
        <dbReference type="EMBL" id="EMD24898.1"/>
    </source>
</evidence>
<dbReference type="InterPro" id="IPR019734">
    <property type="entry name" value="TPR_rpt"/>
</dbReference>
<evidence type="ECO:0000259" key="2">
    <source>
        <dbReference type="Pfam" id="PF00931"/>
    </source>
</evidence>
<dbReference type="SUPFAM" id="SSF81901">
    <property type="entry name" value="HCP-like"/>
    <property type="match status" value="1"/>
</dbReference>
<dbReference type="GO" id="GO:0043531">
    <property type="term" value="F:ADP binding"/>
    <property type="evidence" value="ECO:0007669"/>
    <property type="project" value="InterPro"/>
</dbReference>
<comment type="caution">
    <text evidence="3">The sequence shown here is derived from an EMBL/GenBank/DDBJ whole genome shotgun (WGS) entry which is preliminary data.</text>
</comment>
<dbReference type="InterPro" id="IPR011990">
    <property type="entry name" value="TPR-like_helical_dom_sf"/>
</dbReference>
<dbReference type="PRINTS" id="PR00364">
    <property type="entry name" value="DISEASERSIST"/>
</dbReference>
<reference evidence="3 5" key="1">
    <citation type="submission" date="2012-10" db="EMBL/GenBank/DDBJ databases">
        <title>Genome assembly of Amycolatopsis azurea DSM 43854.</title>
        <authorList>
            <person name="Khatri I."/>
            <person name="Kaur I."/>
            <person name="Subramanian S."/>
            <person name="Mayilraj S."/>
        </authorList>
    </citation>
    <scope>NUCLEOTIDE SEQUENCE [LARGE SCALE GENOMIC DNA]</scope>
    <source>
        <strain evidence="3 5">DSM 43854</strain>
    </source>
</reference>
<evidence type="ECO:0000313" key="5">
    <source>
        <dbReference type="Proteomes" id="UP000014137"/>
    </source>
</evidence>
<dbReference type="InterPro" id="IPR027417">
    <property type="entry name" value="P-loop_NTPase"/>
</dbReference>
<evidence type="ECO:0000313" key="4">
    <source>
        <dbReference type="EMBL" id="OOC07703.1"/>
    </source>
</evidence>
<accession>M2PKA2</accession>
<feature type="compositionally biased region" description="Basic and acidic residues" evidence="1">
    <location>
        <begin position="503"/>
        <end position="523"/>
    </location>
</feature>
<dbReference type="SMART" id="SM00028">
    <property type="entry name" value="TPR"/>
    <property type="match status" value="5"/>
</dbReference>
<feature type="region of interest" description="Disordered" evidence="1">
    <location>
        <begin position="501"/>
        <end position="523"/>
    </location>
</feature>
<proteinExistence type="predicted"/>
<evidence type="ECO:0000313" key="6">
    <source>
        <dbReference type="Proteomes" id="UP000188551"/>
    </source>
</evidence>
<dbReference type="Gene3D" id="1.25.40.10">
    <property type="entry name" value="Tetratricopeptide repeat domain"/>
    <property type="match status" value="2"/>
</dbReference>
<dbReference type="Pfam" id="PF00931">
    <property type="entry name" value="NB-ARC"/>
    <property type="match status" value="1"/>
</dbReference>
<feature type="domain" description="NB-ARC" evidence="2">
    <location>
        <begin position="33"/>
        <end position="197"/>
    </location>
</feature>
<dbReference type="Proteomes" id="UP000014137">
    <property type="component" value="Unassembled WGS sequence"/>
</dbReference>
<keyword evidence="6" id="KW-1185">Reference proteome</keyword>
<dbReference type="OrthoDB" id="3275754at2"/>